<dbReference type="CDD" id="cd00093">
    <property type="entry name" value="HTH_XRE"/>
    <property type="match status" value="1"/>
</dbReference>
<dbReference type="GeneID" id="66753201"/>
<dbReference type="Proteomes" id="UP000307092">
    <property type="component" value="Unassembled WGS sequence"/>
</dbReference>
<dbReference type="Pfam" id="PF01381">
    <property type="entry name" value="HTH_3"/>
    <property type="match status" value="1"/>
</dbReference>
<evidence type="ECO:0000313" key="7">
    <source>
        <dbReference type="Proteomes" id="UP000182484"/>
    </source>
</evidence>
<dbReference type="SMART" id="SM00530">
    <property type="entry name" value="HTH_XRE"/>
    <property type="match status" value="1"/>
</dbReference>
<evidence type="ECO:0000313" key="5">
    <source>
        <dbReference type="EMBL" id="SCW15375.1"/>
    </source>
</evidence>
<evidence type="ECO:0000256" key="1">
    <source>
        <dbReference type="ARBA" id="ARBA00023125"/>
    </source>
</evidence>
<evidence type="ECO:0000313" key="8">
    <source>
        <dbReference type="Proteomes" id="UP000307092"/>
    </source>
</evidence>
<dbReference type="InterPro" id="IPR001387">
    <property type="entry name" value="Cro/C1-type_HTH"/>
</dbReference>
<organism evidence="3">
    <name type="scientific">Neisseria gonorrhoeae</name>
    <dbReference type="NCBI Taxonomy" id="485"/>
    <lineage>
        <taxon>Bacteria</taxon>
        <taxon>Pseudomonadati</taxon>
        <taxon>Pseudomonadota</taxon>
        <taxon>Betaproteobacteria</taxon>
        <taxon>Neisseriales</taxon>
        <taxon>Neisseriaceae</taxon>
        <taxon>Neisseria</taxon>
    </lineage>
</organism>
<reference evidence="3" key="1">
    <citation type="submission" date="2016-05" db="EMBL/GenBank/DDBJ databases">
        <authorList>
            <consortium name="Pathogen Informatics"/>
        </authorList>
    </citation>
    <scope>NUCLEOTIDE SEQUENCE</scope>
    <source>
        <strain evidence="3">WHO F</strain>
    </source>
</reference>
<dbReference type="PROSITE" id="PS50943">
    <property type="entry name" value="HTH_CROC1"/>
    <property type="match status" value="1"/>
</dbReference>
<keyword evidence="1 3" id="KW-0238">DNA-binding</keyword>
<evidence type="ECO:0000259" key="2">
    <source>
        <dbReference type="PROSITE" id="PS50943"/>
    </source>
</evidence>
<dbReference type="PANTHER" id="PTHR46558:SF4">
    <property type="entry name" value="DNA-BIDING PHAGE PROTEIN"/>
    <property type="match status" value="1"/>
</dbReference>
<dbReference type="GO" id="GO:0003677">
    <property type="term" value="F:DNA binding"/>
    <property type="evidence" value="ECO:0007669"/>
    <property type="project" value="UniProtKB-KW"/>
</dbReference>
<accession>A0A1D3ENE8</accession>
<dbReference type="OMA" id="HWSQEEM"/>
<dbReference type="Gene3D" id="1.10.260.40">
    <property type="entry name" value="lambda repressor-like DNA-binding domains"/>
    <property type="match status" value="1"/>
</dbReference>
<dbReference type="PANTHER" id="PTHR46558">
    <property type="entry name" value="TRACRIPTIONAL REGULATORY PROTEIN-RELATED-RELATED"/>
    <property type="match status" value="1"/>
</dbReference>
<evidence type="ECO:0000313" key="4">
    <source>
        <dbReference type="EMBL" id="SBQ20475.1"/>
    </source>
</evidence>
<reference evidence="5 7" key="2">
    <citation type="submission" date="2016-09" db="EMBL/GenBank/DDBJ databases">
        <authorList>
            <person name="Kumanski S."/>
            <person name="Beatrice B."/>
        </authorList>
    </citation>
    <scope>NUCLEOTIDE SEQUENCE [LARGE SCALE GENOMIC DNA]</scope>
    <source>
        <strain evidence="5">Mankind</strain>
    </source>
</reference>
<proteinExistence type="predicted"/>
<name>A0A1D3ENE8_NEIGO</name>
<dbReference type="SUPFAM" id="SSF47413">
    <property type="entry name" value="lambda repressor-like DNA-binding domains"/>
    <property type="match status" value="1"/>
</dbReference>
<gene>
    <name evidence="6" type="ORF">E8M63_04575</name>
    <name evidence="5" type="ORF">ESCNG_50014</name>
    <name evidence="3" type="ORF">WHOF_00053</name>
    <name evidence="4" type="ORF">WHOF_00994C</name>
</gene>
<dbReference type="Proteomes" id="UP000239837">
    <property type="component" value="Chromosome"/>
</dbReference>
<dbReference type="RefSeq" id="WP_003688532.1">
    <property type="nucleotide sequence ID" value="NZ_AP018377.1"/>
</dbReference>
<dbReference type="EMBL" id="LT591897">
    <property type="protein sequence ID" value="SBQ20475.1"/>
    <property type="molecule type" value="Genomic_DNA"/>
</dbReference>
<sequence>MEVHDKIRTLREVNQWTQEEMAEKLEMSVNGYSKIERGKSGINLDKLRQIAQIFNIDVVELLAEQNRSFFFSIGDNTNNHHNIIGSDEMLVFENEKLRSLLDAKDELIRQKDSEIAVLKKLVILLEEKK</sequence>
<dbReference type="EMBL" id="FMTB01000045">
    <property type="protein sequence ID" value="SCW15375.1"/>
    <property type="molecule type" value="Genomic_DNA"/>
</dbReference>
<dbReference type="EMBL" id="SUQX01000005">
    <property type="protein sequence ID" value="TJX06141.1"/>
    <property type="molecule type" value="Genomic_DNA"/>
</dbReference>
<evidence type="ECO:0000313" key="6">
    <source>
        <dbReference type="EMBL" id="TJX06141.1"/>
    </source>
</evidence>
<dbReference type="InterPro" id="IPR010982">
    <property type="entry name" value="Lambda_DNA-bd_dom_sf"/>
</dbReference>
<feature type="domain" description="HTH cro/C1-type" evidence="2">
    <location>
        <begin position="7"/>
        <end position="61"/>
    </location>
</feature>
<reference evidence="6 8" key="3">
    <citation type="submission" date="2019-04" db="EMBL/GenBank/DDBJ databases">
        <title>The CDC panel for molecular diagnostics of ciprofloxacin resistance and its use for research and clinical development.</title>
        <authorList>
            <person name="Liu H."/>
            <person name="Tang K."/>
            <person name="Pham C."/>
            <person name="Schmerer M."/>
        </authorList>
    </citation>
    <scope>NUCLEOTIDE SEQUENCE [LARGE SCALE GENOMIC DNA]</scope>
    <source>
        <strain evidence="6 8">LRRBGS_0742</strain>
    </source>
</reference>
<dbReference type="Proteomes" id="UP000182484">
    <property type="component" value="Unassembled WGS sequence"/>
</dbReference>
<evidence type="ECO:0000313" key="3">
    <source>
        <dbReference type="EMBL" id="SBM85207.1"/>
    </source>
</evidence>
<dbReference type="AlphaFoldDB" id="A0A1D3ENE8"/>
<protein>
    <submittedName>
        <fullName evidence="3">DNA-binding protein</fullName>
    </submittedName>
    <submittedName>
        <fullName evidence="6">Helix-turn-helix transcriptional regulator</fullName>
    </submittedName>
</protein>
<dbReference type="EMBL" id="FLKW01000001">
    <property type="protein sequence ID" value="SBM85207.1"/>
    <property type="molecule type" value="Genomic_DNA"/>
</dbReference>